<dbReference type="OrthoDB" id="7778894at2"/>
<evidence type="ECO:0000256" key="1">
    <source>
        <dbReference type="SAM" id="MobiDB-lite"/>
    </source>
</evidence>
<protein>
    <submittedName>
        <fullName evidence="3">Uncharacterized protein</fullName>
    </submittedName>
</protein>
<evidence type="ECO:0000313" key="5">
    <source>
        <dbReference type="EMBL" id="RKS51174.1"/>
    </source>
</evidence>
<dbReference type="AlphaFoldDB" id="A0A495PKH6"/>
<evidence type="ECO:0000313" key="7">
    <source>
        <dbReference type="Proteomes" id="UP000326453"/>
    </source>
</evidence>
<evidence type="ECO:0000313" key="3">
    <source>
        <dbReference type="EMBL" id="QFG38308.1"/>
    </source>
</evidence>
<dbReference type="EMBL" id="CP044423">
    <property type="protein sequence ID" value="QFG35315.1"/>
    <property type="molecule type" value="Genomic_DNA"/>
</dbReference>
<dbReference type="Proteomes" id="UP000326453">
    <property type="component" value="Chromosome 2"/>
</dbReference>
<dbReference type="Proteomes" id="UP000273626">
    <property type="component" value="Unassembled WGS sequence"/>
</dbReference>
<dbReference type="EMBL" id="RBLI01000002">
    <property type="protein sequence ID" value="RKS44488.1"/>
    <property type="molecule type" value="Genomic_DNA"/>
</dbReference>
<gene>
    <name evidence="5" type="ORF">BDE18_0405</name>
    <name evidence="4" type="ORF">BDE18_3336</name>
    <name evidence="2" type="ORF">ESD82_03755</name>
    <name evidence="3" type="ORF">ESD82_19985</name>
</gene>
<dbReference type="KEGG" id="ppan:ESD82_19985"/>
<dbReference type="Proteomes" id="UP000326453">
    <property type="component" value="Chromosome 1"/>
</dbReference>
<reference evidence="3 7" key="2">
    <citation type="submission" date="2019-01" db="EMBL/GenBank/DDBJ databases">
        <title>Complete Genome Sequence and Annotation of the Paracoccus pantotrophus type strain DSM 2944.</title>
        <authorList>
            <person name="Bockwoldt J.A."/>
            <person name="Zimmermann M."/>
            <person name="Tiso T."/>
            <person name="Blank L.M."/>
        </authorList>
    </citation>
    <scope>NUCLEOTIDE SEQUENCE [LARGE SCALE GENOMIC DNA]</scope>
    <source>
        <strain evidence="3 7">DSM 2944</strain>
    </source>
</reference>
<evidence type="ECO:0000313" key="6">
    <source>
        <dbReference type="Proteomes" id="UP000273626"/>
    </source>
</evidence>
<organism evidence="3 7">
    <name type="scientific">Paracoccus pantotrophus</name>
    <name type="common">Thiosphaera pantotropha</name>
    <dbReference type="NCBI Taxonomy" id="82367"/>
    <lineage>
        <taxon>Bacteria</taxon>
        <taxon>Pseudomonadati</taxon>
        <taxon>Pseudomonadota</taxon>
        <taxon>Alphaproteobacteria</taxon>
        <taxon>Rhodobacterales</taxon>
        <taxon>Paracoccaceae</taxon>
        <taxon>Paracoccus</taxon>
    </lineage>
</organism>
<dbReference type="EMBL" id="CP044426">
    <property type="protein sequence ID" value="QFG38308.1"/>
    <property type="molecule type" value="Genomic_DNA"/>
</dbReference>
<dbReference type="EMBL" id="RBLI01000001">
    <property type="protein sequence ID" value="RKS51174.1"/>
    <property type="molecule type" value="Genomic_DNA"/>
</dbReference>
<feature type="compositionally biased region" description="Basic and acidic residues" evidence="1">
    <location>
        <begin position="149"/>
        <end position="161"/>
    </location>
</feature>
<dbReference type="GeneID" id="51372879"/>
<accession>A0A495PKH6</accession>
<feature type="compositionally biased region" description="Basic and acidic residues" evidence="1">
    <location>
        <begin position="120"/>
        <end position="131"/>
    </location>
</feature>
<dbReference type="KEGG" id="ppan:ESD82_03755"/>
<proteinExistence type="predicted"/>
<name>A0A495PKH6_PARPN</name>
<sequence length="161" mass="16988">MPKLKALRGSIGAYGRVKAGGIVEVDDDAAKKLLATKRFVPARAEDIAAATKAQEEYLKVETVGVTPGFAPLPEAPQPIESATAGLELDAREKLLEERATQLEADAKRLHDLEASLKQRQAELDAREKANADLDQTTVASAAAAEDAATEAKDAPKGKGSK</sequence>
<evidence type="ECO:0000313" key="4">
    <source>
        <dbReference type="EMBL" id="RKS44488.1"/>
    </source>
</evidence>
<evidence type="ECO:0000313" key="2">
    <source>
        <dbReference type="EMBL" id="QFG35315.1"/>
    </source>
</evidence>
<keyword evidence="6" id="KW-1185">Reference proteome</keyword>
<dbReference type="RefSeq" id="WP_028710579.1">
    <property type="nucleotide sequence ID" value="NZ_CP044423.1"/>
</dbReference>
<feature type="region of interest" description="Disordered" evidence="1">
    <location>
        <begin position="120"/>
        <end position="161"/>
    </location>
</feature>
<reference evidence="4 6" key="1">
    <citation type="submission" date="2018-10" db="EMBL/GenBank/DDBJ databases">
        <title>Genomic Encyclopedia of Archaeal and Bacterial Type Strains, Phase II (KMG-II): from individual species to whole genera.</title>
        <authorList>
            <person name="Goeker M."/>
        </authorList>
    </citation>
    <scope>NUCLEOTIDE SEQUENCE [LARGE SCALE GENOMIC DNA]</scope>
    <source>
        <strain evidence="6">ATCC 35512 / DSM 2944 / CIP 106514 / LMD 82.5 / NBRC 102493 / NCCB 82005 / GB17</strain>
        <strain evidence="4">DSM 2944</strain>
    </source>
</reference>